<evidence type="ECO:0000313" key="1">
    <source>
        <dbReference type="EMBL" id="KAF5184046.1"/>
    </source>
</evidence>
<dbReference type="AlphaFoldDB" id="A0A7J6VG04"/>
<name>A0A7J6VG04_THATH</name>
<comment type="caution">
    <text evidence="1">The sequence shown here is derived from an EMBL/GenBank/DDBJ whole genome shotgun (WGS) entry which is preliminary data.</text>
</comment>
<accession>A0A7J6VG04</accession>
<gene>
    <name evidence="1" type="ORF">FRX31_026366</name>
</gene>
<reference evidence="1 2" key="1">
    <citation type="submission" date="2020-06" db="EMBL/GenBank/DDBJ databases">
        <title>Transcriptomic and genomic resources for Thalictrum thalictroides and T. hernandezii: Facilitating candidate gene discovery in an emerging model plant lineage.</title>
        <authorList>
            <person name="Arias T."/>
            <person name="Riano-Pachon D.M."/>
            <person name="Di Stilio V.S."/>
        </authorList>
    </citation>
    <scope>NUCLEOTIDE SEQUENCE [LARGE SCALE GENOMIC DNA]</scope>
    <source>
        <strain evidence="2">cv. WT478/WT964</strain>
        <tissue evidence="1">Leaves</tissue>
    </source>
</reference>
<dbReference type="EMBL" id="JABWDY010032629">
    <property type="protein sequence ID" value="KAF5184046.1"/>
    <property type="molecule type" value="Genomic_DNA"/>
</dbReference>
<sequence length="147" mass="16788">MGKRKRSSVSTDSVLHNGVCNLPLESRRRIQRLNRQNRMHVIRNKRAGIIRASTPIHSNPIHMQRDRCQVQDRIVQSNPVPVQVNQTRNHGARAKRALFQDPTHLDPSCISERIVGNDLNYDSDHSMNGASLGFNDEHNDDSEITHK</sequence>
<protein>
    <submittedName>
        <fullName evidence="1">Uncharacterized protein</fullName>
    </submittedName>
</protein>
<proteinExistence type="predicted"/>
<keyword evidence="2" id="KW-1185">Reference proteome</keyword>
<dbReference type="Proteomes" id="UP000554482">
    <property type="component" value="Unassembled WGS sequence"/>
</dbReference>
<evidence type="ECO:0000313" key="2">
    <source>
        <dbReference type="Proteomes" id="UP000554482"/>
    </source>
</evidence>
<organism evidence="1 2">
    <name type="scientific">Thalictrum thalictroides</name>
    <name type="common">Rue-anemone</name>
    <name type="synonym">Anemone thalictroides</name>
    <dbReference type="NCBI Taxonomy" id="46969"/>
    <lineage>
        <taxon>Eukaryota</taxon>
        <taxon>Viridiplantae</taxon>
        <taxon>Streptophyta</taxon>
        <taxon>Embryophyta</taxon>
        <taxon>Tracheophyta</taxon>
        <taxon>Spermatophyta</taxon>
        <taxon>Magnoliopsida</taxon>
        <taxon>Ranunculales</taxon>
        <taxon>Ranunculaceae</taxon>
        <taxon>Thalictroideae</taxon>
        <taxon>Thalictrum</taxon>
    </lineage>
</organism>